<feature type="transmembrane region" description="Helical" evidence="1">
    <location>
        <begin position="140"/>
        <end position="157"/>
    </location>
</feature>
<gene>
    <name evidence="2" type="ORF">B0G92_0272</name>
    <name evidence="3" type="ORF">CLV50_1232</name>
</gene>
<keyword evidence="1" id="KW-1133">Transmembrane helix</keyword>
<sequence length="188" mass="21581">MFISVYAVLLYFFFLTERYHPYQEVFLVTIQVIILTILIPISIFYFLMTLGRANSFMLSEISQRKIPLAVNILLLYILIRESIRIELIPELYYFFFGALVSTVLALLFVFINLKASIHMIAISSITVFAIGFSLHTQTNHIYLVAFLLLLNGIVATSRLSMKAHDTKELIVGFLSGVIPQIGLLYFWL</sequence>
<protein>
    <recommendedName>
        <fullName evidence="6">PAP2 superfamily protein</fullName>
    </recommendedName>
</protein>
<feature type="transmembrane region" description="Helical" evidence="1">
    <location>
        <begin position="169"/>
        <end position="187"/>
    </location>
</feature>
<feature type="transmembrane region" description="Helical" evidence="1">
    <location>
        <begin position="28"/>
        <end position="47"/>
    </location>
</feature>
<reference evidence="3 5" key="2">
    <citation type="submission" date="2018-10" db="EMBL/GenBank/DDBJ databases">
        <title>Genomic Encyclopedia of Archaeal and Bacterial Type Strains, Phase II (KMG-II): from individual species to whole genera.</title>
        <authorList>
            <person name="Goeker M."/>
        </authorList>
    </citation>
    <scope>NUCLEOTIDE SEQUENCE [LARGE SCALE GENOMIC DNA]</scope>
    <source>
        <strain evidence="3 5">DSM 21886</strain>
    </source>
</reference>
<evidence type="ECO:0000256" key="1">
    <source>
        <dbReference type="SAM" id="Phobius"/>
    </source>
</evidence>
<keyword evidence="1" id="KW-0472">Membrane</keyword>
<keyword evidence="1" id="KW-0812">Transmembrane</keyword>
<comment type="caution">
    <text evidence="3">The sequence shown here is derived from an EMBL/GenBank/DDBJ whole genome shotgun (WGS) entry which is preliminary data.</text>
</comment>
<evidence type="ECO:0000313" key="2">
    <source>
        <dbReference type="EMBL" id="PKW28649.1"/>
    </source>
</evidence>
<dbReference type="AlphaFoldDB" id="A0A497V9B8"/>
<evidence type="ECO:0000313" key="3">
    <source>
        <dbReference type="EMBL" id="RLJ35846.1"/>
    </source>
</evidence>
<reference evidence="2 4" key="1">
    <citation type="submission" date="2017-12" db="EMBL/GenBank/DDBJ databases">
        <title>Genomic Encyclopedia of Type Strains, Phase III (KMG-III): the genomes of soil and plant-associated and newly described type strains.</title>
        <authorList>
            <person name="Whitman W."/>
        </authorList>
    </citation>
    <scope>NUCLEOTIDE SEQUENCE [LARGE SCALE GENOMIC DNA]</scope>
    <source>
        <strain evidence="2 4">IP-10</strain>
    </source>
</reference>
<keyword evidence="4" id="KW-1185">Reference proteome</keyword>
<proteinExistence type="predicted"/>
<feature type="transmembrane region" description="Helical" evidence="1">
    <location>
        <begin position="91"/>
        <end position="110"/>
    </location>
</feature>
<dbReference type="EMBL" id="PJND01000007">
    <property type="protein sequence ID" value="PKW28649.1"/>
    <property type="molecule type" value="Genomic_DNA"/>
</dbReference>
<evidence type="ECO:0000313" key="4">
    <source>
        <dbReference type="Proteomes" id="UP000233767"/>
    </source>
</evidence>
<evidence type="ECO:0000313" key="5">
    <source>
        <dbReference type="Proteomes" id="UP000275027"/>
    </source>
</evidence>
<dbReference type="EMBL" id="RCCB01000010">
    <property type="protein sequence ID" value="RLJ35846.1"/>
    <property type="molecule type" value="Genomic_DNA"/>
</dbReference>
<organism evidence="3 5">
    <name type="scientific">Flavobacterium lindanitolerans</name>
    <dbReference type="NCBI Taxonomy" id="428988"/>
    <lineage>
        <taxon>Bacteria</taxon>
        <taxon>Pseudomonadati</taxon>
        <taxon>Bacteroidota</taxon>
        <taxon>Flavobacteriia</taxon>
        <taxon>Flavobacteriales</taxon>
        <taxon>Flavobacteriaceae</taxon>
        <taxon>Flavobacterium</taxon>
    </lineage>
</organism>
<dbReference type="Proteomes" id="UP000275027">
    <property type="component" value="Unassembled WGS sequence"/>
</dbReference>
<feature type="transmembrane region" description="Helical" evidence="1">
    <location>
        <begin position="117"/>
        <end position="134"/>
    </location>
</feature>
<name>A0A497V9B8_9FLAO</name>
<evidence type="ECO:0008006" key="6">
    <source>
        <dbReference type="Google" id="ProtNLM"/>
    </source>
</evidence>
<dbReference type="Proteomes" id="UP000233767">
    <property type="component" value="Unassembled WGS sequence"/>
</dbReference>
<accession>A0A497V9B8</accession>